<dbReference type="InterPro" id="IPR008613">
    <property type="entry name" value="Excalibur_Ca-bd_domain"/>
</dbReference>
<reference evidence="3 4" key="1">
    <citation type="submission" date="2019-11" db="EMBL/GenBank/DDBJ databases">
        <authorList>
            <person name="Jiang L.-Q."/>
        </authorList>
    </citation>
    <scope>NUCLEOTIDE SEQUENCE [LARGE SCALE GENOMIC DNA]</scope>
    <source>
        <strain evidence="3 4">YIM 132087</strain>
    </source>
</reference>
<sequence length="112" mass="11213">MTTMRTVTPAAATPSTETVTVTSTEKAAPPSTVTNTAVSTVVSTVTTTEPAVADLGVGGSTDDDEDSDSDTSFAYFSNCSEAKAAGAAPVHRGDPGYSSDLDRDGDGVACES</sequence>
<evidence type="ECO:0000313" key="4">
    <source>
        <dbReference type="Proteomes" id="UP000460221"/>
    </source>
</evidence>
<dbReference type="EMBL" id="WLYK01000006">
    <property type="protein sequence ID" value="MTD15456.1"/>
    <property type="molecule type" value="Genomic_DNA"/>
</dbReference>
<name>A0A7K1FMU7_9ACTN</name>
<evidence type="ECO:0000313" key="3">
    <source>
        <dbReference type="EMBL" id="MTD15456.1"/>
    </source>
</evidence>
<evidence type="ECO:0000259" key="2">
    <source>
        <dbReference type="SMART" id="SM00894"/>
    </source>
</evidence>
<dbReference type="SMART" id="SM00894">
    <property type="entry name" value="Excalibur"/>
    <property type="match status" value="1"/>
</dbReference>
<dbReference type="Proteomes" id="UP000460221">
    <property type="component" value="Unassembled WGS sequence"/>
</dbReference>
<accession>A0A7K1FMU7</accession>
<gene>
    <name evidence="3" type="ORF">GIS00_16090</name>
</gene>
<feature type="region of interest" description="Disordered" evidence="1">
    <location>
        <begin position="53"/>
        <end position="112"/>
    </location>
</feature>
<dbReference type="AlphaFoldDB" id="A0A7K1FMU7"/>
<evidence type="ECO:0000256" key="1">
    <source>
        <dbReference type="SAM" id="MobiDB-lite"/>
    </source>
</evidence>
<organism evidence="3 4">
    <name type="scientific">Nakamurella alba</name>
    <dbReference type="NCBI Taxonomy" id="2665158"/>
    <lineage>
        <taxon>Bacteria</taxon>
        <taxon>Bacillati</taxon>
        <taxon>Actinomycetota</taxon>
        <taxon>Actinomycetes</taxon>
        <taxon>Nakamurellales</taxon>
        <taxon>Nakamurellaceae</taxon>
        <taxon>Nakamurella</taxon>
    </lineage>
</organism>
<comment type="caution">
    <text evidence="3">The sequence shown here is derived from an EMBL/GenBank/DDBJ whole genome shotgun (WGS) entry which is preliminary data.</text>
</comment>
<keyword evidence="4" id="KW-1185">Reference proteome</keyword>
<protein>
    <recommendedName>
        <fullName evidence="2">Excalibur calcium-binding domain-containing protein</fullName>
    </recommendedName>
</protein>
<feature type="region of interest" description="Disordered" evidence="1">
    <location>
        <begin position="1"/>
        <end position="34"/>
    </location>
</feature>
<dbReference type="Pfam" id="PF05901">
    <property type="entry name" value="Excalibur"/>
    <property type="match status" value="1"/>
</dbReference>
<proteinExistence type="predicted"/>
<feature type="domain" description="Excalibur calcium-binding" evidence="2">
    <location>
        <begin position="75"/>
        <end position="111"/>
    </location>
</feature>